<dbReference type="InterPro" id="IPR018289">
    <property type="entry name" value="MULE_transposase_dom"/>
</dbReference>
<keyword evidence="4" id="KW-1185">Reference proteome</keyword>
<feature type="domain" description="FAR1" evidence="1">
    <location>
        <begin position="29"/>
        <end position="114"/>
    </location>
</feature>
<dbReference type="STRING" id="2711.A0A067D5X9"/>
<evidence type="ECO:0000259" key="2">
    <source>
        <dbReference type="Pfam" id="PF10551"/>
    </source>
</evidence>
<dbReference type="EMBL" id="KK788554">
    <property type="protein sequence ID" value="KDO38178.1"/>
    <property type="molecule type" value="Genomic_DNA"/>
</dbReference>
<dbReference type="InterPro" id="IPR004330">
    <property type="entry name" value="FAR1_DNA_bnd_dom"/>
</dbReference>
<sequence>MNDIGIDTGESYEEARLGQEFVLLDDVHEFYNEYAKKVGFSVRINSSRKSHRGEIVRKEYVCSKEGATTKEVVEKKRRCSKVREGCKAKLAVVKSKSGTYVVSVFEEDHNHPLTTPRRVHLLRSHRNVSEVKRSLTHQLAAANIPIHQQISVLELQGGGIQNIGCLGKDLYNDETKSKNKVKGHDADMLLEHFQLEKEKNSAFTFTIESDNENRITHCFWADATSRRGYNSFGDVVVFDTTYNTNKYGMIFAPFIGVNNHGQTTVFACSFLSDETTESFVWLFEQFKKAMPGDLPKMIITDQDPAITKAISETLPNTFHRYCIWHILNKFSDKIHAIKHKDCYPDFQKCIWKSLSRDDFDRNWLEIIEKGKLRDNAWLKSVFEIRSKWVPACVNHVFSAGMSSSQRAESCHSFFKRYVSKKNSLLDFMIRFNRALNHQRHEELNANHADIMKNLL</sequence>
<evidence type="ECO:0000259" key="1">
    <source>
        <dbReference type="Pfam" id="PF03101"/>
    </source>
</evidence>
<dbReference type="Proteomes" id="UP000027120">
    <property type="component" value="Unassembled WGS sequence"/>
</dbReference>
<gene>
    <name evidence="3" type="ORF">CISIN_1g046720mg</name>
</gene>
<protein>
    <submittedName>
        <fullName evidence="3">Uncharacterized protein</fullName>
    </submittedName>
</protein>
<organism evidence="3 4">
    <name type="scientific">Citrus sinensis</name>
    <name type="common">Sweet orange</name>
    <name type="synonym">Citrus aurantium var. sinensis</name>
    <dbReference type="NCBI Taxonomy" id="2711"/>
    <lineage>
        <taxon>Eukaryota</taxon>
        <taxon>Viridiplantae</taxon>
        <taxon>Streptophyta</taxon>
        <taxon>Embryophyta</taxon>
        <taxon>Tracheophyta</taxon>
        <taxon>Spermatophyta</taxon>
        <taxon>Magnoliopsida</taxon>
        <taxon>eudicotyledons</taxon>
        <taxon>Gunneridae</taxon>
        <taxon>Pentapetalae</taxon>
        <taxon>rosids</taxon>
        <taxon>malvids</taxon>
        <taxon>Sapindales</taxon>
        <taxon>Rutaceae</taxon>
        <taxon>Aurantioideae</taxon>
        <taxon>Citrus</taxon>
    </lineage>
</organism>
<dbReference type="Pfam" id="PF10551">
    <property type="entry name" value="MULE"/>
    <property type="match status" value="1"/>
</dbReference>
<evidence type="ECO:0000313" key="4">
    <source>
        <dbReference type="Proteomes" id="UP000027120"/>
    </source>
</evidence>
<proteinExistence type="predicted"/>
<accession>A0A067D5X9</accession>
<feature type="domain" description="MULE transposase" evidence="2">
    <location>
        <begin position="235"/>
        <end position="328"/>
    </location>
</feature>
<evidence type="ECO:0000313" key="3">
    <source>
        <dbReference type="EMBL" id="KDO38178.1"/>
    </source>
</evidence>
<dbReference type="AlphaFoldDB" id="A0A067D5X9"/>
<dbReference type="PANTHER" id="PTHR47718">
    <property type="entry name" value="OS01G0519700 PROTEIN"/>
    <property type="match status" value="1"/>
</dbReference>
<dbReference type="Pfam" id="PF03101">
    <property type="entry name" value="FAR1"/>
    <property type="match status" value="1"/>
</dbReference>
<reference evidence="3 4" key="1">
    <citation type="submission" date="2014-04" db="EMBL/GenBank/DDBJ databases">
        <authorList>
            <consortium name="International Citrus Genome Consortium"/>
            <person name="Gmitter F."/>
            <person name="Chen C."/>
            <person name="Farmerie W."/>
            <person name="Harkins T."/>
            <person name="Desany B."/>
            <person name="Mohiuddin M."/>
            <person name="Kodira C."/>
            <person name="Borodovsky M."/>
            <person name="Lomsadze A."/>
            <person name="Burns P."/>
            <person name="Jenkins J."/>
            <person name="Prochnik S."/>
            <person name="Shu S."/>
            <person name="Chapman J."/>
            <person name="Pitluck S."/>
            <person name="Schmutz J."/>
            <person name="Rokhsar D."/>
        </authorList>
    </citation>
    <scope>NUCLEOTIDE SEQUENCE</scope>
</reference>
<name>A0A067D5X9_CITSI</name>